<dbReference type="EMBL" id="JAVDTI010000010">
    <property type="protein sequence ID" value="MDR6809532.1"/>
    <property type="molecule type" value="Genomic_DNA"/>
</dbReference>
<evidence type="ECO:0000313" key="2">
    <source>
        <dbReference type="Proteomes" id="UP001264980"/>
    </source>
</evidence>
<organism evidence="1 2">
    <name type="scientific">Dyadobacter fermentans</name>
    <dbReference type="NCBI Taxonomy" id="94254"/>
    <lineage>
        <taxon>Bacteria</taxon>
        <taxon>Pseudomonadati</taxon>
        <taxon>Bacteroidota</taxon>
        <taxon>Cytophagia</taxon>
        <taxon>Cytophagales</taxon>
        <taxon>Spirosomataceae</taxon>
        <taxon>Dyadobacter</taxon>
    </lineage>
</organism>
<comment type="caution">
    <text evidence="1">The sequence shown here is derived from an EMBL/GenBank/DDBJ whole genome shotgun (WGS) entry which is preliminary data.</text>
</comment>
<proteinExistence type="predicted"/>
<protein>
    <submittedName>
        <fullName evidence="1">Antitoxin component HigA of HigAB toxin-antitoxin module</fullName>
    </submittedName>
</protein>
<sequence>MKEIVEKNLTEEQYERLMNEILALMDKGEKNLSESELDSIRAMALLAQAYEREHHYPPHLR</sequence>
<accession>A0ABU1R7Z2</accession>
<dbReference type="RefSeq" id="WP_309993108.1">
    <property type="nucleotide sequence ID" value="NZ_JAVDTI010000010.1"/>
</dbReference>
<reference evidence="1 2" key="1">
    <citation type="submission" date="2023-07" db="EMBL/GenBank/DDBJ databases">
        <title>Sorghum-associated microbial communities from plants grown in Nebraska, USA.</title>
        <authorList>
            <person name="Schachtman D."/>
        </authorList>
    </citation>
    <scope>NUCLEOTIDE SEQUENCE [LARGE SCALE GENOMIC DNA]</scope>
    <source>
        <strain evidence="1 2">BE57</strain>
    </source>
</reference>
<evidence type="ECO:0000313" key="1">
    <source>
        <dbReference type="EMBL" id="MDR6809532.1"/>
    </source>
</evidence>
<keyword evidence="2" id="KW-1185">Reference proteome</keyword>
<gene>
    <name evidence="1" type="ORF">J2W84_006608</name>
</gene>
<dbReference type="Proteomes" id="UP001264980">
    <property type="component" value="Unassembled WGS sequence"/>
</dbReference>
<name>A0ABU1R7Z2_9BACT</name>